<dbReference type="HOGENOM" id="CLU_2821066_0_0_2"/>
<dbReference type="AlphaFoldDB" id="B1Y9I2"/>
<gene>
    <name evidence="1" type="ordered locus">Tneu_1487</name>
</gene>
<protein>
    <submittedName>
        <fullName evidence="1">Uncharacterized protein</fullName>
    </submittedName>
</protein>
<evidence type="ECO:0000313" key="2">
    <source>
        <dbReference type="Proteomes" id="UP000001694"/>
    </source>
</evidence>
<name>B1Y9I2_PYRNV</name>
<accession>B1Y9I2</accession>
<dbReference type="Proteomes" id="UP000001694">
    <property type="component" value="Chromosome"/>
</dbReference>
<proteinExistence type="predicted"/>
<sequence>MTLEGSVEIELKISVRDALLDWIVSQRKALQISLDEGYAAVSDGTNGVLIRYEVRGDKVVLKSLVK</sequence>
<organism evidence="1 2">
    <name type="scientific">Pyrobaculum neutrophilum (strain DSM 2338 / JCM 9278 / NBRC 100436 / V24Sta)</name>
    <name type="common">Thermoproteus neutrophilus</name>
    <dbReference type="NCBI Taxonomy" id="444157"/>
    <lineage>
        <taxon>Archaea</taxon>
        <taxon>Thermoproteota</taxon>
        <taxon>Thermoprotei</taxon>
        <taxon>Thermoproteales</taxon>
        <taxon>Thermoproteaceae</taxon>
        <taxon>Pyrobaculum</taxon>
    </lineage>
</organism>
<reference evidence="1" key="1">
    <citation type="submission" date="2008-03" db="EMBL/GenBank/DDBJ databases">
        <title>Complete sequence of Thermoproteus neutrophilus V24Sta.</title>
        <authorList>
            <consortium name="US DOE Joint Genome Institute"/>
            <person name="Copeland A."/>
            <person name="Lucas S."/>
            <person name="Lapidus A."/>
            <person name="Glavina del Rio T."/>
            <person name="Dalin E."/>
            <person name="Tice H."/>
            <person name="Bruce D."/>
            <person name="Goodwin L."/>
            <person name="Pitluck S."/>
            <person name="Sims D."/>
            <person name="Brettin T."/>
            <person name="Detter J.C."/>
            <person name="Han C."/>
            <person name="Kuske C.R."/>
            <person name="Schmutz J."/>
            <person name="Larimer F."/>
            <person name="Land M."/>
            <person name="Hauser L."/>
            <person name="Kyrpides N."/>
            <person name="Mikhailova N."/>
            <person name="Biddle J.F."/>
            <person name="Zhang Z."/>
            <person name="Fitz-Gibbon S.T."/>
            <person name="Lowe T.M."/>
            <person name="Saltikov C."/>
            <person name="House C.H."/>
            <person name="Richardson P."/>
        </authorList>
    </citation>
    <scope>NUCLEOTIDE SEQUENCE [LARGE SCALE GENOMIC DNA]</scope>
    <source>
        <strain evidence="1">V24Sta</strain>
    </source>
</reference>
<dbReference type="EMBL" id="CP001014">
    <property type="protein sequence ID" value="ACB40411.1"/>
    <property type="molecule type" value="Genomic_DNA"/>
</dbReference>
<dbReference type="KEGG" id="tne:Tneu_1487"/>
<keyword evidence="2" id="KW-1185">Reference proteome</keyword>
<evidence type="ECO:0000313" key="1">
    <source>
        <dbReference type="EMBL" id="ACB40411.1"/>
    </source>
</evidence>